<sequence length="74" mass="8445">MLCLLEGSIGVSHMLIISTSKYKSWDLVLWCATLLVIGRTSLLLTLCEPMHTTLDSHNTQKHEEFHSQEFNKTI</sequence>
<comment type="caution">
    <text evidence="1">The sequence shown here is derived from an EMBL/GenBank/DDBJ whole genome shotgun (WGS) entry which is preliminary data.</text>
</comment>
<name>A0AAU9P5Z4_9ASTR</name>
<accession>A0AAU9P5Z4</accession>
<evidence type="ECO:0000313" key="1">
    <source>
        <dbReference type="EMBL" id="CAH1445398.1"/>
    </source>
</evidence>
<dbReference type="EMBL" id="CAKMRJ010005523">
    <property type="protein sequence ID" value="CAH1445398.1"/>
    <property type="molecule type" value="Genomic_DNA"/>
</dbReference>
<dbReference type="Proteomes" id="UP001157418">
    <property type="component" value="Unassembled WGS sequence"/>
</dbReference>
<keyword evidence="2" id="KW-1185">Reference proteome</keyword>
<dbReference type="AlphaFoldDB" id="A0AAU9P5Z4"/>
<protein>
    <submittedName>
        <fullName evidence="1">Uncharacterized protein</fullName>
    </submittedName>
</protein>
<proteinExistence type="predicted"/>
<evidence type="ECO:0000313" key="2">
    <source>
        <dbReference type="Proteomes" id="UP001157418"/>
    </source>
</evidence>
<reference evidence="1 2" key="1">
    <citation type="submission" date="2022-01" db="EMBL/GenBank/DDBJ databases">
        <authorList>
            <person name="Xiong W."/>
            <person name="Schranz E."/>
        </authorList>
    </citation>
    <scope>NUCLEOTIDE SEQUENCE [LARGE SCALE GENOMIC DNA]</scope>
</reference>
<gene>
    <name evidence="1" type="ORF">LVIROSA_LOCUS31161</name>
</gene>
<organism evidence="1 2">
    <name type="scientific">Lactuca virosa</name>
    <dbReference type="NCBI Taxonomy" id="75947"/>
    <lineage>
        <taxon>Eukaryota</taxon>
        <taxon>Viridiplantae</taxon>
        <taxon>Streptophyta</taxon>
        <taxon>Embryophyta</taxon>
        <taxon>Tracheophyta</taxon>
        <taxon>Spermatophyta</taxon>
        <taxon>Magnoliopsida</taxon>
        <taxon>eudicotyledons</taxon>
        <taxon>Gunneridae</taxon>
        <taxon>Pentapetalae</taxon>
        <taxon>asterids</taxon>
        <taxon>campanulids</taxon>
        <taxon>Asterales</taxon>
        <taxon>Asteraceae</taxon>
        <taxon>Cichorioideae</taxon>
        <taxon>Cichorieae</taxon>
        <taxon>Lactucinae</taxon>
        <taxon>Lactuca</taxon>
    </lineage>
</organism>